<comment type="subunit">
    <text evidence="2 8">Homodimer.</text>
</comment>
<comment type="caution">
    <text evidence="10">The sequence shown here is derived from an EMBL/GenBank/DDBJ whole genome shotgun (WGS) entry which is preliminary data.</text>
</comment>
<evidence type="ECO:0000256" key="4">
    <source>
        <dbReference type="ARBA" id="ARBA00022723"/>
    </source>
</evidence>
<keyword evidence="4 8" id="KW-0479">Metal-binding</keyword>
<reference evidence="10 11" key="1">
    <citation type="submission" date="2017-08" db="EMBL/GenBank/DDBJ databases">
        <title>Reclassification of Bisgaard taxon 37 and 44.</title>
        <authorList>
            <person name="Christensen H."/>
        </authorList>
    </citation>
    <scope>NUCLEOTIDE SEQUENCE [LARGE SCALE GENOMIC DNA]</scope>
    <source>
        <strain evidence="10 11">B96_4</strain>
    </source>
</reference>
<gene>
    <name evidence="8" type="primary">tadA</name>
    <name evidence="10" type="ORF">CJP74_02280</name>
</gene>
<evidence type="ECO:0000256" key="3">
    <source>
        <dbReference type="ARBA" id="ARBA00022694"/>
    </source>
</evidence>
<organism evidence="10 11">
    <name type="scientific">Psittacicella melopsittaci</name>
    <dbReference type="NCBI Taxonomy" id="2028576"/>
    <lineage>
        <taxon>Bacteria</taxon>
        <taxon>Pseudomonadati</taxon>
        <taxon>Pseudomonadota</taxon>
        <taxon>Gammaproteobacteria</taxon>
        <taxon>Pasteurellales</taxon>
        <taxon>Psittacicellaceae</taxon>
        <taxon>Psittacicella</taxon>
    </lineage>
</organism>
<feature type="binding site" evidence="8">
    <location>
        <position position="46"/>
    </location>
    <ligand>
        <name>Zn(2+)</name>
        <dbReference type="ChEBI" id="CHEBI:29105"/>
        <note>catalytic</note>
    </ligand>
</feature>
<dbReference type="InterPro" id="IPR016192">
    <property type="entry name" value="APOBEC/CMP_deaminase_Zn-bd"/>
</dbReference>
<dbReference type="AlphaFoldDB" id="A0A3A1Y6T7"/>
<proteinExistence type="inferred from homology"/>
<evidence type="ECO:0000256" key="6">
    <source>
        <dbReference type="ARBA" id="ARBA00022833"/>
    </source>
</evidence>
<dbReference type="GO" id="GO:0008270">
    <property type="term" value="F:zinc ion binding"/>
    <property type="evidence" value="ECO:0007669"/>
    <property type="project" value="UniProtKB-UniRule"/>
</dbReference>
<name>A0A3A1Y6T7_9GAMM</name>
<dbReference type="InterPro" id="IPR016193">
    <property type="entry name" value="Cytidine_deaminase-like"/>
</dbReference>
<dbReference type="Gene3D" id="3.40.140.10">
    <property type="entry name" value="Cytidine Deaminase, domain 2"/>
    <property type="match status" value="1"/>
</dbReference>
<dbReference type="NCBIfam" id="NF008113">
    <property type="entry name" value="PRK10860.1"/>
    <property type="match status" value="1"/>
</dbReference>
<dbReference type="Pfam" id="PF00383">
    <property type="entry name" value="dCMP_cyt_deam_1"/>
    <property type="match status" value="1"/>
</dbReference>
<keyword evidence="11" id="KW-1185">Reference proteome</keyword>
<dbReference type="CDD" id="cd01285">
    <property type="entry name" value="nucleoside_deaminase"/>
    <property type="match status" value="1"/>
</dbReference>
<dbReference type="InterPro" id="IPR002125">
    <property type="entry name" value="CMP_dCMP_dom"/>
</dbReference>
<dbReference type="Proteomes" id="UP000266258">
    <property type="component" value="Unassembled WGS sequence"/>
</dbReference>
<dbReference type="GO" id="GO:0002100">
    <property type="term" value="P:tRNA wobble adenosine to inosine editing"/>
    <property type="evidence" value="ECO:0007669"/>
    <property type="project" value="UniProtKB-UniRule"/>
</dbReference>
<comment type="similarity">
    <text evidence="1">Belongs to the cytidine and deoxycytidylate deaminase family. ADAT2 subfamily.</text>
</comment>
<dbReference type="PANTHER" id="PTHR11079">
    <property type="entry name" value="CYTOSINE DEAMINASE FAMILY MEMBER"/>
    <property type="match status" value="1"/>
</dbReference>
<dbReference type="PROSITE" id="PS00903">
    <property type="entry name" value="CYT_DCMP_DEAMINASES_1"/>
    <property type="match status" value="1"/>
</dbReference>
<evidence type="ECO:0000256" key="5">
    <source>
        <dbReference type="ARBA" id="ARBA00022801"/>
    </source>
</evidence>
<comment type="function">
    <text evidence="8">Catalyzes the deamination of adenosine to inosine at the wobble position 34 of tRNA(Arg2).</text>
</comment>
<feature type="binding site" evidence="8">
    <location>
        <position position="79"/>
    </location>
    <ligand>
        <name>Zn(2+)</name>
        <dbReference type="ChEBI" id="CHEBI:29105"/>
        <note>catalytic</note>
    </ligand>
</feature>
<feature type="active site" description="Proton donor" evidence="8">
    <location>
        <position position="48"/>
    </location>
</feature>
<dbReference type="EMBL" id="NRJH01000018">
    <property type="protein sequence ID" value="RIY33325.1"/>
    <property type="molecule type" value="Genomic_DNA"/>
</dbReference>
<dbReference type="OrthoDB" id="9802676at2"/>
<evidence type="ECO:0000313" key="10">
    <source>
        <dbReference type="EMBL" id="RIY33325.1"/>
    </source>
</evidence>
<keyword evidence="3 8" id="KW-0819">tRNA processing</keyword>
<dbReference type="PROSITE" id="PS51747">
    <property type="entry name" value="CYT_DCMP_DEAMINASES_2"/>
    <property type="match status" value="1"/>
</dbReference>
<dbReference type="InterPro" id="IPR028883">
    <property type="entry name" value="tRNA_aden_deaminase"/>
</dbReference>
<dbReference type="SUPFAM" id="SSF53927">
    <property type="entry name" value="Cytidine deaminase-like"/>
    <property type="match status" value="1"/>
</dbReference>
<keyword evidence="5 8" id="KW-0378">Hydrolase</keyword>
<evidence type="ECO:0000256" key="8">
    <source>
        <dbReference type="HAMAP-Rule" id="MF_00972"/>
    </source>
</evidence>
<evidence type="ECO:0000256" key="2">
    <source>
        <dbReference type="ARBA" id="ARBA00011738"/>
    </source>
</evidence>
<dbReference type="HAMAP" id="MF_00972">
    <property type="entry name" value="tRNA_aden_deaminase"/>
    <property type="match status" value="1"/>
</dbReference>
<comment type="catalytic activity">
    <reaction evidence="7 8">
        <text>adenosine(34) in tRNA + H2O + H(+) = inosine(34) in tRNA + NH4(+)</text>
        <dbReference type="Rhea" id="RHEA:43168"/>
        <dbReference type="Rhea" id="RHEA-COMP:10373"/>
        <dbReference type="Rhea" id="RHEA-COMP:10374"/>
        <dbReference type="ChEBI" id="CHEBI:15377"/>
        <dbReference type="ChEBI" id="CHEBI:15378"/>
        <dbReference type="ChEBI" id="CHEBI:28938"/>
        <dbReference type="ChEBI" id="CHEBI:74411"/>
        <dbReference type="ChEBI" id="CHEBI:82852"/>
        <dbReference type="EC" id="3.5.4.33"/>
    </reaction>
</comment>
<evidence type="ECO:0000313" key="11">
    <source>
        <dbReference type="Proteomes" id="UP000266258"/>
    </source>
</evidence>
<dbReference type="GO" id="GO:0052717">
    <property type="term" value="F:tRNA-specific adenosine-34 deaminase activity"/>
    <property type="evidence" value="ECO:0007669"/>
    <property type="project" value="UniProtKB-UniRule"/>
</dbReference>
<keyword evidence="6 8" id="KW-0862">Zinc</keyword>
<accession>A0A3A1Y6T7</accession>
<feature type="binding site" evidence="8">
    <location>
        <position position="76"/>
    </location>
    <ligand>
        <name>Zn(2+)</name>
        <dbReference type="ChEBI" id="CHEBI:29105"/>
        <note>catalytic</note>
    </ligand>
</feature>
<protein>
    <recommendedName>
        <fullName evidence="8">tRNA-specific adenosine deaminase</fullName>
        <ecNumber evidence="8">3.5.4.33</ecNumber>
    </recommendedName>
</protein>
<evidence type="ECO:0000259" key="9">
    <source>
        <dbReference type="PROSITE" id="PS51747"/>
    </source>
</evidence>
<sequence length="162" mass="18183">MELCLDLVKIAQRIGEVPIASIVVLDDKIVGIGINMPINLKDPTAHAEVLAIRDAGHRIGNYRLINSTIYATLEPCTMCAGSIIHARCKRVVFGAGDPKTGAIGGRFNLFRDFPMNHIPQVTKGVREEKVREELLKYFKKRREVQKSQKRLLRAATQLYSEK</sequence>
<comment type="cofactor">
    <cofactor evidence="8">
        <name>Zn(2+)</name>
        <dbReference type="ChEBI" id="CHEBI:29105"/>
    </cofactor>
    <text evidence="8">Binds 1 zinc ion per subunit.</text>
</comment>
<evidence type="ECO:0000256" key="1">
    <source>
        <dbReference type="ARBA" id="ARBA00010669"/>
    </source>
</evidence>
<dbReference type="PANTHER" id="PTHR11079:SF202">
    <property type="entry name" value="TRNA-SPECIFIC ADENOSINE DEAMINASE"/>
    <property type="match status" value="1"/>
</dbReference>
<dbReference type="EC" id="3.5.4.33" evidence="8"/>
<feature type="domain" description="CMP/dCMP-type deaminase" evidence="9">
    <location>
        <begin position="1"/>
        <end position="106"/>
    </location>
</feature>
<evidence type="ECO:0000256" key="7">
    <source>
        <dbReference type="ARBA" id="ARBA00048045"/>
    </source>
</evidence>